<feature type="non-terminal residue" evidence="1">
    <location>
        <position position="1"/>
    </location>
</feature>
<evidence type="ECO:0000313" key="1">
    <source>
        <dbReference type="EMBL" id="KPQ42652.1"/>
    </source>
</evidence>
<comment type="caution">
    <text evidence="1">The sequence shown here is derived from an EMBL/GenBank/DDBJ whole genome shotgun (WGS) entry which is preliminary data.</text>
</comment>
<evidence type="ECO:0000313" key="2">
    <source>
        <dbReference type="Proteomes" id="UP000050360"/>
    </source>
</evidence>
<dbReference type="AlphaFoldDB" id="A0A0P8CII9"/>
<proteinExistence type="predicted"/>
<reference evidence="1 2" key="1">
    <citation type="submission" date="2015-09" db="EMBL/GenBank/DDBJ databases">
        <title>A metagenomics-based metabolic model of nitrate-dependent anaerobic oxidation of methane by Methanoperedens-like archaea.</title>
        <authorList>
            <person name="Arshad A."/>
            <person name="Speth D.R."/>
            <person name="De Graaf R.M."/>
            <person name="Op Den Camp H.J."/>
            <person name="Jetten M.S."/>
            <person name="Welte C.U."/>
        </authorList>
    </citation>
    <scope>NUCLEOTIDE SEQUENCE [LARGE SCALE GENOMIC DNA]</scope>
</reference>
<sequence length="74" mass="7907">EAPAMRRLCERLPAGSVFIEDKPKIFVFPESVSIAQILLILIQGKTNIFGLSSMKTDPAGNLSHNLLIAGASVA</sequence>
<organism evidence="1 2">
    <name type="scientific">Candidatus Methanoperedens nitratireducens</name>
    <dbReference type="NCBI Taxonomy" id="1392998"/>
    <lineage>
        <taxon>Archaea</taxon>
        <taxon>Methanobacteriati</taxon>
        <taxon>Methanobacteriota</taxon>
        <taxon>Stenosarchaea group</taxon>
        <taxon>Methanomicrobia</taxon>
        <taxon>Methanosarcinales</taxon>
        <taxon>ANME-2 cluster</taxon>
        <taxon>Candidatus Methanoperedentaceae</taxon>
        <taxon>Candidatus Methanoperedens</taxon>
    </lineage>
</organism>
<accession>A0A0P8CII9</accession>
<name>A0A0P8CII9_9EURY</name>
<protein>
    <submittedName>
        <fullName evidence="1">Uncharacterized protein</fullName>
    </submittedName>
</protein>
<dbReference type="Proteomes" id="UP000050360">
    <property type="component" value="Unassembled WGS sequence"/>
</dbReference>
<gene>
    <name evidence="1" type="ORF">MPEBLZ_02799</name>
</gene>
<dbReference type="EMBL" id="LKCM01000217">
    <property type="protein sequence ID" value="KPQ42652.1"/>
    <property type="molecule type" value="Genomic_DNA"/>
</dbReference>